<dbReference type="PANTHER" id="PTHR43464:SF19">
    <property type="entry name" value="UBIQUINONE BIOSYNTHESIS O-METHYLTRANSFERASE, MITOCHONDRIAL"/>
    <property type="match status" value="1"/>
</dbReference>
<dbReference type="Gene3D" id="3.40.50.150">
    <property type="entry name" value="Vaccinia Virus protein VP39"/>
    <property type="match status" value="1"/>
</dbReference>
<comment type="caution">
    <text evidence="5">The sequence shown here is derived from an EMBL/GenBank/DDBJ whole genome shotgun (WGS) entry which is preliminary data.</text>
</comment>
<keyword evidence="2" id="KW-0808">Transferase</keyword>
<feature type="domain" description="Methyltransferase" evidence="4">
    <location>
        <begin position="28"/>
        <end position="120"/>
    </location>
</feature>
<dbReference type="InterPro" id="IPR029063">
    <property type="entry name" value="SAM-dependent_MTases_sf"/>
</dbReference>
<dbReference type="Pfam" id="PF13649">
    <property type="entry name" value="Methyltransf_25"/>
    <property type="match status" value="1"/>
</dbReference>
<evidence type="ECO:0000313" key="5">
    <source>
        <dbReference type="EMBL" id="PNG96994.1"/>
    </source>
</evidence>
<evidence type="ECO:0000313" key="6">
    <source>
        <dbReference type="Proteomes" id="UP000236520"/>
    </source>
</evidence>
<dbReference type="EMBL" id="LJIW01000001">
    <property type="protein sequence ID" value="PNG96994.1"/>
    <property type="molecule type" value="Genomic_DNA"/>
</dbReference>
<dbReference type="CDD" id="cd02440">
    <property type="entry name" value="AdoMet_MTases"/>
    <property type="match status" value="1"/>
</dbReference>
<keyword evidence="3" id="KW-0949">S-adenosyl-L-methionine</keyword>
<keyword evidence="6" id="KW-1185">Reference proteome</keyword>
<sequence>MEIDYWNPNVHYHPWILDSIGDHPREALDIGCGDGRLVRALADRARHVTGLDSSAAMVEHARSANRDVANADFVEGDVFDLVGTALPHEHYDVITMVAVAHHLGTDRAIRTAASLLAPGGRLVVVGLAAPRSAVDWLALVAALLAIRREAKRHGGKRAQDGLPVAEPDMTWSQVRHTAHLLLPGSRWRRRLMWRYSLLWEKPGAPAREHTAPDF</sequence>
<gene>
    <name evidence="5" type="ORF">SMF913_13019</name>
</gene>
<organism evidence="5 6">
    <name type="scientific">Streptomyces malaysiensis</name>
    <dbReference type="NCBI Taxonomy" id="92644"/>
    <lineage>
        <taxon>Bacteria</taxon>
        <taxon>Bacillati</taxon>
        <taxon>Actinomycetota</taxon>
        <taxon>Actinomycetes</taxon>
        <taxon>Kitasatosporales</taxon>
        <taxon>Streptomycetaceae</taxon>
        <taxon>Streptomyces</taxon>
        <taxon>Streptomyces violaceusniger group</taxon>
    </lineage>
</organism>
<evidence type="ECO:0000259" key="4">
    <source>
        <dbReference type="Pfam" id="PF13649"/>
    </source>
</evidence>
<dbReference type="PANTHER" id="PTHR43464">
    <property type="entry name" value="METHYLTRANSFERASE"/>
    <property type="match status" value="1"/>
</dbReference>
<evidence type="ECO:0000256" key="2">
    <source>
        <dbReference type="ARBA" id="ARBA00022679"/>
    </source>
</evidence>
<accession>A0A2J7Z9R4</accession>
<protein>
    <recommendedName>
        <fullName evidence="4">Methyltransferase domain-containing protein</fullName>
    </recommendedName>
</protein>
<evidence type="ECO:0000256" key="3">
    <source>
        <dbReference type="ARBA" id="ARBA00022691"/>
    </source>
</evidence>
<dbReference type="SUPFAM" id="SSF53335">
    <property type="entry name" value="S-adenosyl-L-methionine-dependent methyltransferases"/>
    <property type="match status" value="1"/>
</dbReference>
<dbReference type="AlphaFoldDB" id="A0A2J7Z9R4"/>
<name>A0A2J7Z9R4_STRMQ</name>
<dbReference type="RefSeq" id="WP_069869138.1">
    <property type="nucleotide sequence ID" value="NZ_JBEXUO010000008.1"/>
</dbReference>
<evidence type="ECO:0000256" key="1">
    <source>
        <dbReference type="ARBA" id="ARBA00022603"/>
    </source>
</evidence>
<proteinExistence type="predicted"/>
<keyword evidence="1" id="KW-0489">Methyltransferase</keyword>
<dbReference type="InterPro" id="IPR041698">
    <property type="entry name" value="Methyltransf_25"/>
</dbReference>
<dbReference type="Proteomes" id="UP000236520">
    <property type="component" value="Unassembled WGS sequence"/>
</dbReference>
<reference evidence="5 6" key="1">
    <citation type="submission" date="2015-09" db="EMBL/GenBank/DDBJ databases">
        <title>Genome sequence, genome mining and natural product profiling of a biocontrol bacterium Streptomyces malaysiensis F913.</title>
        <authorList>
            <person name="Xu Y."/>
            <person name="Wei J."/>
            <person name="Xie J."/>
            <person name="Li T."/>
            <person name="Zhou Z."/>
        </authorList>
    </citation>
    <scope>NUCLEOTIDE SEQUENCE [LARGE SCALE GENOMIC DNA]</scope>
    <source>
        <strain evidence="5 6">F913</strain>
    </source>
</reference>
<dbReference type="GO" id="GO:0008168">
    <property type="term" value="F:methyltransferase activity"/>
    <property type="evidence" value="ECO:0007669"/>
    <property type="project" value="UniProtKB-KW"/>
</dbReference>
<dbReference type="GO" id="GO:0032259">
    <property type="term" value="P:methylation"/>
    <property type="evidence" value="ECO:0007669"/>
    <property type="project" value="UniProtKB-KW"/>
</dbReference>